<evidence type="ECO:0000256" key="3">
    <source>
        <dbReference type="ARBA" id="ARBA00023027"/>
    </source>
</evidence>
<dbReference type="Gene3D" id="3.40.50.720">
    <property type="entry name" value="NAD(P)-binding Rossmann-like Domain"/>
    <property type="match status" value="1"/>
</dbReference>
<reference evidence="4 5" key="1">
    <citation type="submission" date="2024-08" db="EMBL/GenBank/DDBJ databases">
        <authorList>
            <person name="Lu H."/>
        </authorList>
    </citation>
    <scope>NUCLEOTIDE SEQUENCE [LARGE SCALE GENOMIC DNA]</scope>
    <source>
        <strain evidence="4 5">BYS78W</strain>
    </source>
</reference>
<dbReference type="InterPro" id="IPR036291">
    <property type="entry name" value="NAD(P)-bd_dom_sf"/>
</dbReference>
<proteinExistence type="inferred from homology"/>
<accession>A0ABW7H9S1</accession>
<comment type="similarity">
    <text evidence="1">Belongs to the short-chain dehydrogenases/reductases (SDR) family.</text>
</comment>
<evidence type="ECO:0000256" key="2">
    <source>
        <dbReference type="ARBA" id="ARBA00023002"/>
    </source>
</evidence>
<evidence type="ECO:0000313" key="4">
    <source>
        <dbReference type="EMBL" id="MFG6486232.1"/>
    </source>
</evidence>
<dbReference type="InterPro" id="IPR002347">
    <property type="entry name" value="SDR_fam"/>
</dbReference>
<dbReference type="InterPro" id="IPR051122">
    <property type="entry name" value="SDR_DHRS6-like"/>
</dbReference>
<keyword evidence="5" id="KW-1185">Reference proteome</keyword>
<evidence type="ECO:0000313" key="5">
    <source>
        <dbReference type="Proteomes" id="UP001606134"/>
    </source>
</evidence>
<gene>
    <name evidence="4" type="ORF">ACG04R_06075</name>
</gene>
<dbReference type="RefSeq" id="WP_394407236.1">
    <property type="nucleotide sequence ID" value="NZ_JBIGIC010000002.1"/>
</dbReference>
<keyword evidence="3" id="KW-0520">NAD</keyword>
<protein>
    <submittedName>
        <fullName evidence="4">SDR family oxidoreductase</fullName>
    </submittedName>
</protein>
<name>A0ABW7H9S1_9BURK</name>
<keyword evidence="2" id="KW-0560">Oxidoreductase</keyword>
<evidence type="ECO:0000256" key="1">
    <source>
        <dbReference type="ARBA" id="ARBA00006484"/>
    </source>
</evidence>
<dbReference type="PANTHER" id="PTHR43477">
    <property type="entry name" value="DIHYDROANTICAPSIN 7-DEHYDROGENASE"/>
    <property type="match status" value="1"/>
</dbReference>
<dbReference type="PRINTS" id="PR00081">
    <property type="entry name" value="GDHRDH"/>
</dbReference>
<dbReference type="Pfam" id="PF13561">
    <property type="entry name" value="adh_short_C2"/>
    <property type="match status" value="1"/>
</dbReference>
<organism evidence="4 5">
    <name type="scientific">Pelomonas candidula</name>
    <dbReference type="NCBI Taxonomy" id="3299025"/>
    <lineage>
        <taxon>Bacteria</taxon>
        <taxon>Pseudomonadati</taxon>
        <taxon>Pseudomonadota</taxon>
        <taxon>Betaproteobacteria</taxon>
        <taxon>Burkholderiales</taxon>
        <taxon>Sphaerotilaceae</taxon>
        <taxon>Roseateles</taxon>
    </lineage>
</organism>
<dbReference type="Proteomes" id="UP001606134">
    <property type="component" value="Unassembled WGS sequence"/>
</dbReference>
<dbReference type="EMBL" id="JBIGIC010000002">
    <property type="protein sequence ID" value="MFG6486232.1"/>
    <property type="molecule type" value="Genomic_DNA"/>
</dbReference>
<dbReference type="PANTHER" id="PTHR43477:SF4">
    <property type="entry name" value="DEHYDROGENASE_REDUCTASE SDR FAMILY MEMBER 6"/>
    <property type="match status" value="1"/>
</dbReference>
<comment type="caution">
    <text evidence="4">The sequence shown here is derived from an EMBL/GenBank/DDBJ whole genome shotgun (WGS) entry which is preliminary data.</text>
</comment>
<dbReference type="SUPFAM" id="SSF51735">
    <property type="entry name" value="NAD(P)-binding Rossmann-fold domains"/>
    <property type="match status" value="1"/>
</dbReference>
<sequence>MTNTLPSILGGKTVLITAAAQGIGRASALACLAAGGDVIATDIQSEGLATLAAEAGPGARLRTARLDVRDTAAINALAAELPPLHGLFNCAGFVHHGSVLDCDEAAWDFSMDLNVKSMLRMLRAFLPGMLAEAARTGAGASVLNMASMASSIKGFPNRFAYGTTKAAVIGLSKSVAADYVKQGLRCNALCPGTVDTPSLRGRIAAAADPVQAEKDFIARQPMGRLATVDDIAPLVVFLLSDASRFITGQAVSVDGGVTI</sequence>